<name>A0A8T5UUR3_9EURY</name>
<proteinExistence type="inferred from homology"/>
<dbReference type="SUPFAM" id="SSF54637">
    <property type="entry name" value="Thioesterase/thiol ester dehydrase-isomerase"/>
    <property type="match status" value="1"/>
</dbReference>
<dbReference type="Pfam" id="PF13279">
    <property type="entry name" value="4HBT_2"/>
    <property type="match status" value="1"/>
</dbReference>
<dbReference type="Gene3D" id="3.10.129.10">
    <property type="entry name" value="Hotdog Thioesterase"/>
    <property type="match status" value="1"/>
</dbReference>
<evidence type="ECO:0000256" key="2">
    <source>
        <dbReference type="ARBA" id="ARBA00022801"/>
    </source>
</evidence>
<sequence>MYKTVVTPRFGDIDGLRHVNNTVLAIWFEQARNPIFRMFTPDLDLSYENWKLIMVRTEFDFLSEMYYGEDVEIRTYILKIGNSSFTMGHEAWQNGKLRVKGEAVLVHFDFIEKKSVPIPDSIRSQLNEHLMIEDACKIFDDNK</sequence>
<dbReference type="PANTHER" id="PTHR31793">
    <property type="entry name" value="4-HYDROXYBENZOYL-COA THIOESTERASE FAMILY MEMBER"/>
    <property type="match status" value="1"/>
</dbReference>
<comment type="caution">
    <text evidence="3">The sequence shown here is derived from an EMBL/GenBank/DDBJ whole genome shotgun (WGS) entry which is preliminary data.</text>
</comment>
<evidence type="ECO:0000256" key="1">
    <source>
        <dbReference type="ARBA" id="ARBA00005953"/>
    </source>
</evidence>
<dbReference type="InterPro" id="IPR050563">
    <property type="entry name" value="4-hydroxybenzoyl-CoA_TE"/>
</dbReference>
<evidence type="ECO:0000313" key="4">
    <source>
        <dbReference type="Proteomes" id="UP000825933"/>
    </source>
</evidence>
<dbReference type="PANTHER" id="PTHR31793:SF27">
    <property type="entry name" value="NOVEL THIOESTERASE SUPERFAMILY DOMAIN AND SAPOSIN A-TYPE DOMAIN CONTAINING PROTEIN (0610012H03RIK)"/>
    <property type="match status" value="1"/>
</dbReference>
<dbReference type="EMBL" id="JAIOUQ010000007">
    <property type="protein sequence ID" value="MBZ2165676.1"/>
    <property type="molecule type" value="Genomic_DNA"/>
</dbReference>
<evidence type="ECO:0000313" key="3">
    <source>
        <dbReference type="EMBL" id="MBZ2165676.1"/>
    </source>
</evidence>
<gene>
    <name evidence="3" type="ORF">K8N75_06440</name>
</gene>
<dbReference type="GO" id="GO:0047617">
    <property type="term" value="F:fatty acyl-CoA hydrolase activity"/>
    <property type="evidence" value="ECO:0007669"/>
    <property type="project" value="TreeGrafter"/>
</dbReference>
<dbReference type="AlphaFoldDB" id="A0A8T5UUR3"/>
<dbReference type="RefSeq" id="WP_223791276.1">
    <property type="nucleotide sequence ID" value="NZ_JAIOUQ010000007.1"/>
</dbReference>
<dbReference type="InterPro" id="IPR029069">
    <property type="entry name" value="HotDog_dom_sf"/>
</dbReference>
<keyword evidence="4" id="KW-1185">Reference proteome</keyword>
<comment type="similarity">
    <text evidence="1">Belongs to the 4-hydroxybenzoyl-CoA thioesterase family.</text>
</comment>
<keyword evidence="2" id="KW-0378">Hydrolase</keyword>
<dbReference type="CDD" id="cd00586">
    <property type="entry name" value="4HBT"/>
    <property type="match status" value="1"/>
</dbReference>
<reference evidence="4" key="1">
    <citation type="journal article" date="2022" name="Microbiol. Resour. Announc.">
        <title>Draft Genome Sequence of a Methanogenic Archaeon from West Spitsbergen Permafrost.</title>
        <authorList>
            <person name="Trubitsyn V."/>
            <person name="Rivkina E."/>
            <person name="Shcherbakova V."/>
        </authorList>
    </citation>
    <scope>NUCLEOTIDE SEQUENCE [LARGE SCALE GENOMIC DNA]</scope>
    <source>
        <strain evidence="4">VT</strain>
    </source>
</reference>
<accession>A0A8T5UUR3</accession>
<organism evidence="3 4">
    <name type="scientific">Methanobacterium spitsbergense</name>
    <dbReference type="NCBI Taxonomy" id="2874285"/>
    <lineage>
        <taxon>Archaea</taxon>
        <taxon>Methanobacteriati</taxon>
        <taxon>Methanobacteriota</taxon>
        <taxon>Methanomada group</taxon>
        <taxon>Methanobacteria</taxon>
        <taxon>Methanobacteriales</taxon>
        <taxon>Methanobacteriaceae</taxon>
        <taxon>Methanobacterium</taxon>
    </lineage>
</organism>
<protein>
    <submittedName>
        <fullName evidence="3">Acyl-CoA thioesterase</fullName>
    </submittedName>
</protein>
<dbReference type="Proteomes" id="UP000825933">
    <property type="component" value="Unassembled WGS sequence"/>
</dbReference>